<dbReference type="EMBL" id="MCFG01000307">
    <property type="protein sequence ID" value="ORX76288.1"/>
    <property type="molecule type" value="Genomic_DNA"/>
</dbReference>
<dbReference type="Gene3D" id="1.25.10.10">
    <property type="entry name" value="Leucine-rich Repeat Variant"/>
    <property type="match status" value="1"/>
</dbReference>
<organism evidence="3 4">
    <name type="scientific">Anaeromyces robustus</name>
    <dbReference type="NCBI Taxonomy" id="1754192"/>
    <lineage>
        <taxon>Eukaryota</taxon>
        <taxon>Fungi</taxon>
        <taxon>Fungi incertae sedis</taxon>
        <taxon>Chytridiomycota</taxon>
        <taxon>Chytridiomycota incertae sedis</taxon>
        <taxon>Neocallimastigomycetes</taxon>
        <taxon>Neocallimastigales</taxon>
        <taxon>Neocallimastigaceae</taxon>
        <taxon>Anaeromyces</taxon>
    </lineage>
</organism>
<feature type="compositionally biased region" description="Acidic residues" evidence="1">
    <location>
        <begin position="143"/>
        <end position="155"/>
    </location>
</feature>
<name>A0A1Y1WSL7_9FUNG</name>
<dbReference type="InterPro" id="IPR010473">
    <property type="entry name" value="GTPase-bd"/>
</dbReference>
<dbReference type="SMART" id="SM01140">
    <property type="entry name" value="Drf_GBD"/>
    <property type="match status" value="1"/>
</dbReference>
<protein>
    <recommendedName>
        <fullName evidence="2">Formin GTPase-binding domain-containing protein</fullName>
    </recommendedName>
</protein>
<dbReference type="AlphaFoldDB" id="A0A1Y1WSL7"/>
<dbReference type="STRING" id="1754192.A0A1Y1WSL7"/>
<reference evidence="3 4" key="2">
    <citation type="submission" date="2016-08" db="EMBL/GenBank/DDBJ databases">
        <title>Pervasive Adenine N6-methylation of Active Genes in Fungi.</title>
        <authorList>
            <consortium name="DOE Joint Genome Institute"/>
            <person name="Mondo S.J."/>
            <person name="Dannebaum R.O."/>
            <person name="Kuo R.C."/>
            <person name="Labutti K."/>
            <person name="Haridas S."/>
            <person name="Kuo A."/>
            <person name="Salamov A."/>
            <person name="Ahrendt S.R."/>
            <person name="Lipzen A."/>
            <person name="Sullivan W."/>
            <person name="Andreopoulos W.B."/>
            <person name="Clum A."/>
            <person name="Lindquist E."/>
            <person name="Daum C."/>
            <person name="Ramamoorthy G.K."/>
            <person name="Gryganskyi A."/>
            <person name="Culley D."/>
            <person name="Magnuson J.K."/>
            <person name="James T.Y."/>
            <person name="O'Malley M.A."/>
            <person name="Stajich J.E."/>
            <person name="Spatafora J.W."/>
            <person name="Visel A."/>
            <person name="Grigoriev I.V."/>
        </authorList>
    </citation>
    <scope>NUCLEOTIDE SEQUENCE [LARGE SCALE GENOMIC DNA]</scope>
    <source>
        <strain evidence="3 4">S4</strain>
    </source>
</reference>
<feature type="domain" description="Formin GTPase-binding" evidence="2">
    <location>
        <begin position="206"/>
        <end position="417"/>
    </location>
</feature>
<evidence type="ECO:0000313" key="3">
    <source>
        <dbReference type="EMBL" id="ORX76288.1"/>
    </source>
</evidence>
<accession>A0A1Y1WSL7</accession>
<dbReference type="GO" id="GO:0003779">
    <property type="term" value="F:actin binding"/>
    <property type="evidence" value="ECO:0007669"/>
    <property type="project" value="InterPro"/>
</dbReference>
<sequence length="1059" mass="122227">MLFNENNRNENPNTNLKPNQQTHQIYRKEPNINYLKVKDTTKYDVEDDDSEELEDYDNEINKSSFNNSFVAFDSLKNYRKVISRGNSRNNIRINNKIYYNNNNNNNNNNKSNDNSNSELSKNNNNNYNYKRNIIHAYKSDNSIENDVDDENEDIDDNKNYEPNEVNESDNEFENQSNQSEELKNEKVKPTPRNEVNSNNDNEEFNELFINKSYILKKFDKMMDDLGLTTEGRETLSNLSLEKKWEIFKLQKNKINNECLNPNIDPNSNDNSPKHFISLLKKKSINVKMLTKLRFMISDDSSSWLTNFIKYGGYYYLNRIIFENVMKDSKTNKDWIIHENLIRCIRGLFHSRIGLETLYSDPTPLLLLTLSLFYHQLVHLKKDINYDTSVQSLFLSSSSVLPLTNRTLIFDMLSYLTKIETPIGWNMVIDSLHWVSLGNGDKNLYIEDINNRLALSKEKIKQISHSKSSSRKTLKGKTLKSFKFSSLSNIHKSILTQPSFFSNLNLSQKAKSLRNGNENNNNKNNNNNKMENTSGSINNNSNTSNSFELTFSDLFTEDFSYHLAFSLLQEEYQLQGYSQYQDLNKDFSSSHIKMNTQNSNSENTSVDIYSNSNSFIDINQNELYNQYSSQTKFNPLLTFPRNQKVNIYSSNNNETNLYKTSSTALSVPNLNNIDKNNSIDNCSYTESDLSSKYIENNFNNNYNSSNTMNSVLSELTIGNSSINNLNSYTSLNDNEFESKKYSIKNQHNIKKVPVNSSTTYIPRFCPFTFWMKDFKDCAREYNQLFLGNNLSSKIIFNTLANKTYRWAPMVSASKEIVDQEQAINYICTNLNLITSILENVPEQTAQNRLAIIKCFKLCRIDKIFQKLGQSKNADLLNLTNQCIQKDLARNLEEFSLSIFKSKDLYSICGSVKSPKSKDSTIVKNISRKIIRKKRHASIGSINNITDNLDLDFNKNSNVNDSGTIYNEDLSSTNNLDKDNRSNTINYGSYLSPNSYQNDKIKQLNDAKGSMNKISLSFNSLHITDSIESVTSEINTSNKHMSMAHKSQVIGRSHARRIKMK</sequence>
<dbReference type="InterPro" id="IPR011989">
    <property type="entry name" value="ARM-like"/>
</dbReference>
<feature type="region of interest" description="Disordered" evidence="1">
    <location>
        <begin position="140"/>
        <end position="199"/>
    </location>
</feature>
<feature type="compositionally biased region" description="Low complexity" evidence="1">
    <location>
        <begin position="1"/>
        <end position="19"/>
    </location>
</feature>
<dbReference type="GO" id="GO:0031267">
    <property type="term" value="F:small GTPase binding"/>
    <property type="evidence" value="ECO:0007669"/>
    <property type="project" value="InterPro"/>
</dbReference>
<dbReference type="OrthoDB" id="2155261at2759"/>
<comment type="caution">
    <text evidence="3">The sequence shown here is derived from an EMBL/GenBank/DDBJ whole genome shotgun (WGS) entry which is preliminary data.</text>
</comment>
<reference evidence="3 4" key="1">
    <citation type="submission" date="2016-08" db="EMBL/GenBank/DDBJ databases">
        <title>A Parts List for Fungal Cellulosomes Revealed by Comparative Genomics.</title>
        <authorList>
            <consortium name="DOE Joint Genome Institute"/>
            <person name="Haitjema C.H."/>
            <person name="Gilmore S.P."/>
            <person name="Henske J.K."/>
            <person name="Solomon K.V."/>
            <person name="De Groot R."/>
            <person name="Kuo A."/>
            <person name="Mondo S.J."/>
            <person name="Salamov A.A."/>
            <person name="Labutti K."/>
            <person name="Zhao Z."/>
            <person name="Chiniquy J."/>
            <person name="Barry K."/>
            <person name="Brewer H.M."/>
            <person name="Purvine S.O."/>
            <person name="Wright A.T."/>
            <person name="Boxma B."/>
            <person name="Van Alen T."/>
            <person name="Hackstein J.H."/>
            <person name="Baker S.E."/>
            <person name="Grigoriev I.V."/>
            <person name="O'Malley M.A."/>
        </authorList>
    </citation>
    <scope>NUCLEOTIDE SEQUENCE [LARGE SCALE GENOMIC DNA]</scope>
    <source>
        <strain evidence="3 4">S4</strain>
    </source>
</reference>
<feature type="region of interest" description="Disordered" evidence="1">
    <location>
        <begin position="1"/>
        <end position="22"/>
    </location>
</feature>
<keyword evidence="4" id="KW-1185">Reference proteome</keyword>
<gene>
    <name evidence="3" type="ORF">BCR32DRAFT_271364</name>
</gene>
<evidence type="ECO:0000259" key="2">
    <source>
        <dbReference type="SMART" id="SM01140"/>
    </source>
</evidence>
<dbReference type="SUPFAM" id="SSF48371">
    <property type="entry name" value="ARM repeat"/>
    <property type="match status" value="1"/>
</dbReference>
<feature type="region of interest" description="Disordered" evidence="1">
    <location>
        <begin position="511"/>
        <end position="539"/>
    </location>
</feature>
<evidence type="ECO:0000256" key="1">
    <source>
        <dbReference type="SAM" id="MobiDB-lite"/>
    </source>
</evidence>
<evidence type="ECO:0000313" key="4">
    <source>
        <dbReference type="Proteomes" id="UP000193944"/>
    </source>
</evidence>
<dbReference type="GO" id="GO:0030036">
    <property type="term" value="P:actin cytoskeleton organization"/>
    <property type="evidence" value="ECO:0007669"/>
    <property type="project" value="InterPro"/>
</dbReference>
<feature type="compositionally biased region" description="Low complexity" evidence="1">
    <location>
        <begin position="514"/>
        <end position="539"/>
    </location>
</feature>
<dbReference type="InterPro" id="IPR016024">
    <property type="entry name" value="ARM-type_fold"/>
</dbReference>
<proteinExistence type="predicted"/>
<feature type="region of interest" description="Disordered" evidence="1">
    <location>
        <begin position="97"/>
        <end position="126"/>
    </location>
</feature>
<dbReference type="Proteomes" id="UP000193944">
    <property type="component" value="Unassembled WGS sequence"/>
</dbReference>
<dbReference type="Pfam" id="PF06371">
    <property type="entry name" value="Drf_GBD"/>
    <property type="match status" value="1"/>
</dbReference>